<proteinExistence type="predicted"/>
<evidence type="ECO:0000313" key="2">
    <source>
        <dbReference type="Proteomes" id="UP000612055"/>
    </source>
</evidence>
<sequence length="33" mass="3351">VPKAASWVGVRVAFLDPSAALAAACVRVQLRAG</sequence>
<dbReference type="Proteomes" id="UP000612055">
    <property type="component" value="Unassembled WGS sequence"/>
</dbReference>
<keyword evidence="2" id="KW-1185">Reference proteome</keyword>
<gene>
    <name evidence="1" type="ORF">HYH03_018947</name>
</gene>
<dbReference type="AlphaFoldDB" id="A0A835XGU3"/>
<organism evidence="1 2">
    <name type="scientific">Edaphochlamys debaryana</name>
    <dbReference type="NCBI Taxonomy" id="47281"/>
    <lineage>
        <taxon>Eukaryota</taxon>
        <taxon>Viridiplantae</taxon>
        <taxon>Chlorophyta</taxon>
        <taxon>core chlorophytes</taxon>
        <taxon>Chlorophyceae</taxon>
        <taxon>CS clade</taxon>
        <taxon>Chlamydomonadales</taxon>
        <taxon>Chlamydomonadales incertae sedis</taxon>
        <taxon>Edaphochlamys</taxon>
    </lineage>
</organism>
<name>A0A835XGU3_9CHLO</name>
<reference evidence="1" key="1">
    <citation type="journal article" date="2020" name="bioRxiv">
        <title>Comparative genomics of Chlamydomonas.</title>
        <authorList>
            <person name="Craig R.J."/>
            <person name="Hasan A.R."/>
            <person name="Ness R.W."/>
            <person name="Keightley P.D."/>
        </authorList>
    </citation>
    <scope>NUCLEOTIDE SEQUENCE</scope>
    <source>
        <strain evidence="1">CCAP 11/70</strain>
    </source>
</reference>
<evidence type="ECO:0000313" key="1">
    <source>
        <dbReference type="EMBL" id="KAG2482091.1"/>
    </source>
</evidence>
<comment type="caution">
    <text evidence="1">The sequence shown here is derived from an EMBL/GenBank/DDBJ whole genome shotgun (WGS) entry which is preliminary data.</text>
</comment>
<dbReference type="EMBL" id="JAEHOE010000263">
    <property type="protein sequence ID" value="KAG2482091.1"/>
    <property type="molecule type" value="Genomic_DNA"/>
</dbReference>
<feature type="non-terminal residue" evidence="1">
    <location>
        <position position="1"/>
    </location>
</feature>
<accession>A0A835XGU3</accession>
<protein>
    <submittedName>
        <fullName evidence="1">Uncharacterized protein</fullName>
    </submittedName>
</protein>